<accession>A0A078AR71</accession>
<name>A0A078AR71_STYLE</name>
<proteinExistence type="predicted"/>
<protein>
    <submittedName>
        <fullName evidence="1">Uncharacterized protein</fullName>
    </submittedName>
</protein>
<organism evidence="1 2">
    <name type="scientific">Stylonychia lemnae</name>
    <name type="common">Ciliate</name>
    <dbReference type="NCBI Taxonomy" id="5949"/>
    <lineage>
        <taxon>Eukaryota</taxon>
        <taxon>Sar</taxon>
        <taxon>Alveolata</taxon>
        <taxon>Ciliophora</taxon>
        <taxon>Intramacronucleata</taxon>
        <taxon>Spirotrichea</taxon>
        <taxon>Stichotrichia</taxon>
        <taxon>Sporadotrichida</taxon>
        <taxon>Oxytrichidae</taxon>
        <taxon>Stylonychinae</taxon>
        <taxon>Stylonychia</taxon>
    </lineage>
</organism>
<reference evidence="1 2" key="1">
    <citation type="submission" date="2014-06" db="EMBL/GenBank/DDBJ databases">
        <authorList>
            <person name="Swart Estienne"/>
        </authorList>
    </citation>
    <scope>NUCLEOTIDE SEQUENCE [LARGE SCALE GENOMIC DNA]</scope>
    <source>
        <strain evidence="1 2">130c</strain>
    </source>
</reference>
<dbReference type="EMBL" id="CCKQ01012823">
    <property type="protein sequence ID" value="CDW84466.1"/>
    <property type="molecule type" value="Genomic_DNA"/>
</dbReference>
<keyword evidence="2" id="KW-1185">Reference proteome</keyword>
<sequence>MRVIDEKTRRITQQCFNLLDNLREDMDKQGEDDESGMITRDQTHKKILRLGSLQVPVISINNIVIQHFQRKYWQKWSQGKPNLAKIFYQEFYYCQAKQILILMNSNSLKDLFAQSAVMILSINELDVI</sequence>
<gene>
    <name evidence="1" type="primary">Contig11649.g12471</name>
    <name evidence="1" type="ORF">STYLEM_13529</name>
</gene>
<dbReference type="InParanoid" id="A0A078AR71"/>
<evidence type="ECO:0000313" key="1">
    <source>
        <dbReference type="EMBL" id="CDW84466.1"/>
    </source>
</evidence>
<evidence type="ECO:0000313" key="2">
    <source>
        <dbReference type="Proteomes" id="UP000039865"/>
    </source>
</evidence>
<dbReference type="Proteomes" id="UP000039865">
    <property type="component" value="Unassembled WGS sequence"/>
</dbReference>
<dbReference type="AlphaFoldDB" id="A0A078AR71"/>